<dbReference type="Proteomes" id="UP000201080">
    <property type="component" value="Segment"/>
</dbReference>
<organism evidence="1 2">
    <name type="scientific">Mycobacterium phage 32HC</name>
    <dbReference type="NCBI Taxonomy" id="1445729"/>
    <lineage>
        <taxon>Viruses</taxon>
        <taxon>Duplodnaviria</taxon>
        <taxon>Heunggongvirae</taxon>
        <taxon>Uroviricota</taxon>
        <taxon>Caudoviricetes</taxon>
        <taxon>Trigintaduovirus</taxon>
        <taxon>Trigintaduovirus 32HC</taxon>
    </lineage>
</organism>
<keyword evidence="2" id="KW-1185">Reference proteome</keyword>
<gene>
    <name evidence="1" type="ORF">32HC_1</name>
</gene>
<reference evidence="1 2" key="1">
    <citation type="journal article" date="2014" name="Genome Announc.">
        <title>Complete genome sequences of nine mycobacteriophages.</title>
        <authorList>
            <person name="Franceschelli J.J."/>
            <person name="Suarez C.A."/>
            <person name="Teran L."/>
            <person name="Raya R.R."/>
            <person name="Morbidoni H.R."/>
        </authorList>
    </citation>
    <scope>NUCLEOTIDE SEQUENCE [LARGE SCALE GENOMIC DNA]</scope>
</reference>
<dbReference type="RefSeq" id="YP_009009472.1">
    <property type="nucleotide sequence ID" value="NC_023602.1"/>
</dbReference>
<evidence type="ECO:0000313" key="2">
    <source>
        <dbReference type="Proteomes" id="UP000201080"/>
    </source>
</evidence>
<evidence type="ECO:0000313" key="1">
    <source>
        <dbReference type="EMBL" id="AHJ86279.1"/>
    </source>
</evidence>
<dbReference type="KEGG" id="vg:18506050"/>
<protein>
    <submittedName>
        <fullName evidence="1">Small terminase subunit</fullName>
    </submittedName>
</protein>
<dbReference type="EMBL" id="KJ028219">
    <property type="protein sequence ID" value="AHJ86279.1"/>
    <property type="molecule type" value="Genomic_DNA"/>
</dbReference>
<proteinExistence type="predicted"/>
<accession>W8E8P8</accession>
<name>W8E8P8_9CAUD</name>
<sequence>MAGERLRRELSWDKMDPAASLLLTQAGRIADRLEVLDRMHSGDPGVWLAVKIAGEVAEVRVTATIREEAQQSEVLRKLIMDIQRMRPAGSGDDGAKRENAVARIVAEIYGKRG</sequence>